<dbReference type="NCBIfam" id="TIGR04183">
    <property type="entry name" value="Por_Secre_tail"/>
    <property type="match status" value="1"/>
</dbReference>
<dbReference type="Pfam" id="PF18962">
    <property type="entry name" value="Por_Secre_tail"/>
    <property type="match status" value="1"/>
</dbReference>
<dbReference type="Proteomes" id="UP000656244">
    <property type="component" value="Unassembled WGS sequence"/>
</dbReference>
<sequence>MKTKLLITVLFLPFFGFTQISLLFDSNEAGGLNPAQGNPDNAIVFGSDLYFTSSDTNTSSRIYRTDGTMSGTELVRYAPSTTQNFVTLKPSWSIYTDANGDLQLAFTSHRELTVGVYQYNKLVTGLDDSNFDEVNNASSVTLGELENINDRLYFLVSQSSVSRLNLSGTVANIKSFTNSVTKLFAFNNMLYMTADDGDDAGNELYVYDPVTNATYLVADINQVLTGDFSNPNQTFGSDPDDFIEANGKLYFTADTGFGRKLCVLNGVTVSVISSTDEAEGMEILISGGITYLILSADVNGSKRLVRVNTTDDTATLLSTNLLNPKEMTGFNGFIYFSAEGNDGIELYRTAGTTGSTGIVSNINASGDSNPTGFLEYDNALYFGANNGVVGNELWSVDTSNTVALVEDFIVGPGSFSPQPFAVFNNKLYLNGMKGALERELYIYQSQTLSNINYDITNIEIFPNPVENSFFFNGIHKDELIDVSIFDINGKHLKTYQKLQEHFSIEAFPSGVYVVKIQTFNRSYSRKIIKN</sequence>
<name>A0A923KJT2_9FLAO</name>
<evidence type="ECO:0000313" key="4">
    <source>
        <dbReference type="Proteomes" id="UP000656244"/>
    </source>
</evidence>
<dbReference type="SUPFAM" id="SSF63825">
    <property type="entry name" value="YWTD domain"/>
    <property type="match status" value="1"/>
</dbReference>
<keyword evidence="1" id="KW-0732">Signal</keyword>
<comment type="caution">
    <text evidence="3">The sequence shown here is derived from an EMBL/GenBank/DDBJ whole genome shotgun (WGS) entry which is preliminary data.</text>
</comment>
<evidence type="ECO:0000256" key="1">
    <source>
        <dbReference type="ARBA" id="ARBA00022729"/>
    </source>
</evidence>
<protein>
    <submittedName>
        <fullName evidence="3">T9SS type A sorting domain-containing protein</fullName>
    </submittedName>
</protein>
<evidence type="ECO:0000259" key="2">
    <source>
        <dbReference type="Pfam" id="PF18962"/>
    </source>
</evidence>
<keyword evidence="4" id="KW-1185">Reference proteome</keyword>
<accession>A0A923KJT2</accession>
<dbReference type="RefSeq" id="WP_186558037.1">
    <property type="nucleotide sequence ID" value="NZ_JACNMF010000001.1"/>
</dbReference>
<proteinExistence type="predicted"/>
<dbReference type="EMBL" id="JACNMF010000001">
    <property type="protein sequence ID" value="MBC3757028.1"/>
    <property type="molecule type" value="Genomic_DNA"/>
</dbReference>
<organism evidence="3 4">
    <name type="scientific">Hyunsoonleella aquatilis</name>
    <dbReference type="NCBI Taxonomy" id="2762758"/>
    <lineage>
        <taxon>Bacteria</taxon>
        <taxon>Pseudomonadati</taxon>
        <taxon>Bacteroidota</taxon>
        <taxon>Flavobacteriia</taxon>
        <taxon>Flavobacteriales</taxon>
        <taxon>Flavobacteriaceae</taxon>
    </lineage>
</organism>
<gene>
    <name evidence="3" type="ORF">H7U19_01335</name>
</gene>
<evidence type="ECO:0000313" key="3">
    <source>
        <dbReference type="EMBL" id="MBC3757028.1"/>
    </source>
</evidence>
<reference evidence="3" key="1">
    <citation type="submission" date="2020-08" db="EMBL/GenBank/DDBJ databases">
        <title>Hyunsoonleella sp. strain SJ7 genome sequencing and assembly.</title>
        <authorList>
            <person name="Kim I."/>
        </authorList>
    </citation>
    <scope>NUCLEOTIDE SEQUENCE</scope>
    <source>
        <strain evidence="3">SJ7</strain>
    </source>
</reference>
<dbReference type="InterPro" id="IPR026444">
    <property type="entry name" value="Secre_tail"/>
</dbReference>
<dbReference type="AlphaFoldDB" id="A0A923KJT2"/>
<feature type="domain" description="Secretion system C-terminal sorting" evidence="2">
    <location>
        <begin position="460"/>
        <end position="528"/>
    </location>
</feature>